<accession>A0A6A6HAW9</accession>
<evidence type="ECO:0000256" key="1">
    <source>
        <dbReference type="SAM" id="MobiDB-lite"/>
    </source>
</evidence>
<name>A0A6A6HAW9_VIRVR</name>
<protein>
    <submittedName>
        <fullName evidence="3">Uncharacterized protein</fullName>
    </submittedName>
</protein>
<evidence type="ECO:0000313" key="3">
    <source>
        <dbReference type="EMBL" id="KAF2235177.1"/>
    </source>
</evidence>
<reference evidence="3" key="1">
    <citation type="journal article" date="2020" name="Stud. Mycol.">
        <title>101 Dothideomycetes genomes: a test case for predicting lifestyles and emergence of pathogens.</title>
        <authorList>
            <person name="Haridas S."/>
            <person name="Albert R."/>
            <person name="Binder M."/>
            <person name="Bloem J."/>
            <person name="Labutti K."/>
            <person name="Salamov A."/>
            <person name="Andreopoulos B."/>
            <person name="Baker S."/>
            <person name="Barry K."/>
            <person name="Bills G."/>
            <person name="Bluhm B."/>
            <person name="Cannon C."/>
            <person name="Castanera R."/>
            <person name="Culley D."/>
            <person name="Daum C."/>
            <person name="Ezra D."/>
            <person name="Gonzalez J."/>
            <person name="Henrissat B."/>
            <person name="Kuo A."/>
            <person name="Liang C."/>
            <person name="Lipzen A."/>
            <person name="Lutzoni F."/>
            <person name="Magnuson J."/>
            <person name="Mondo S."/>
            <person name="Nolan M."/>
            <person name="Ohm R."/>
            <person name="Pangilinan J."/>
            <person name="Park H.-J."/>
            <person name="Ramirez L."/>
            <person name="Alfaro M."/>
            <person name="Sun H."/>
            <person name="Tritt A."/>
            <person name="Yoshinaga Y."/>
            <person name="Zwiers L.-H."/>
            <person name="Turgeon B."/>
            <person name="Goodwin S."/>
            <person name="Spatafora J."/>
            <person name="Crous P."/>
            <person name="Grigoriev I."/>
        </authorList>
    </citation>
    <scope>NUCLEOTIDE SEQUENCE</scope>
    <source>
        <strain evidence="3">Tuck. ex Michener</strain>
    </source>
</reference>
<proteinExistence type="predicted"/>
<dbReference type="EMBL" id="ML991793">
    <property type="protein sequence ID" value="KAF2235177.1"/>
    <property type="molecule type" value="Genomic_DNA"/>
</dbReference>
<feature type="region of interest" description="Disordered" evidence="1">
    <location>
        <begin position="127"/>
        <end position="155"/>
    </location>
</feature>
<organism evidence="3 4">
    <name type="scientific">Viridothelium virens</name>
    <name type="common">Speckled blister lichen</name>
    <name type="synonym">Trypethelium virens</name>
    <dbReference type="NCBI Taxonomy" id="1048519"/>
    <lineage>
        <taxon>Eukaryota</taxon>
        <taxon>Fungi</taxon>
        <taxon>Dikarya</taxon>
        <taxon>Ascomycota</taxon>
        <taxon>Pezizomycotina</taxon>
        <taxon>Dothideomycetes</taxon>
        <taxon>Dothideomycetes incertae sedis</taxon>
        <taxon>Trypetheliales</taxon>
        <taxon>Trypetheliaceae</taxon>
        <taxon>Viridothelium</taxon>
    </lineage>
</organism>
<keyword evidence="2" id="KW-1133">Transmembrane helix</keyword>
<dbReference type="Proteomes" id="UP000800092">
    <property type="component" value="Unassembled WGS sequence"/>
</dbReference>
<evidence type="ECO:0000256" key="2">
    <source>
        <dbReference type="SAM" id="Phobius"/>
    </source>
</evidence>
<dbReference type="OrthoDB" id="10642461at2759"/>
<evidence type="ECO:0000313" key="4">
    <source>
        <dbReference type="Proteomes" id="UP000800092"/>
    </source>
</evidence>
<keyword evidence="4" id="KW-1185">Reference proteome</keyword>
<keyword evidence="2" id="KW-0812">Transmembrane</keyword>
<keyword evidence="2" id="KW-0472">Membrane</keyword>
<gene>
    <name evidence="3" type="ORF">EV356DRAFT_500778</name>
</gene>
<dbReference type="AlphaFoldDB" id="A0A6A6HAW9"/>
<feature type="transmembrane region" description="Helical" evidence="2">
    <location>
        <begin position="54"/>
        <end position="76"/>
    </location>
</feature>
<sequence>MIAIYWKAGDRPSTSTLISTGKRTSAFTIPSSTLESLSATSSKHPRSNFSVGTLAAVGIVPALAIVTAASFMGLLIHRRKIRSSKKKRDGKYRKPELDALDTTKNFVDGGQPVELFAVDGARELGVGTPHELEAPNTVHELQDSRYASAGRLRDT</sequence>